<accession>A0ABW8TL10</accession>
<dbReference type="Proteomes" id="UP001623592">
    <property type="component" value="Unassembled WGS sequence"/>
</dbReference>
<keyword evidence="1" id="KW-1133">Transmembrane helix</keyword>
<dbReference type="Gene3D" id="3.40.50.1820">
    <property type="entry name" value="alpha/beta hydrolase"/>
    <property type="match status" value="1"/>
</dbReference>
<name>A0ABW8TL10_9CLOT</name>
<dbReference type="InterPro" id="IPR052920">
    <property type="entry name" value="DNA-binding_regulatory"/>
</dbReference>
<dbReference type="SUPFAM" id="SSF53474">
    <property type="entry name" value="alpha/beta-Hydrolases"/>
    <property type="match status" value="1"/>
</dbReference>
<dbReference type="PANTHER" id="PTHR43358:SF5">
    <property type="entry name" value="EXPORTED PROTEIN"/>
    <property type="match status" value="1"/>
</dbReference>
<keyword evidence="1" id="KW-0472">Membrane</keyword>
<evidence type="ECO:0000313" key="4">
    <source>
        <dbReference type="Proteomes" id="UP001623592"/>
    </source>
</evidence>
<dbReference type="Pfam" id="PF12146">
    <property type="entry name" value="Hydrolase_4"/>
    <property type="match status" value="1"/>
</dbReference>
<evidence type="ECO:0000259" key="2">
    <source>
        <dbReference type="Pfam" id="PF12146"/>
    </source>
</evidence>
<dbReference type="PANTHER" id="PTHR43358">
    <property type="entry name" value="ALPHA/BETA-HYDROLASE"/>
    <property type="match status" value="1"/>
</dbReference>
<proteinExistence type="predicted"/>
<feature type="transmembrane region" description="Helical" evidence="1">
    <location>
        <begin position="12"/>
        <end position="34"/>
    </location>
</feature>
<evidence type="ECO:0000313" key="3">
    <source>
        <dbReference type="EMBL" id="MFL0253150.1"/>
    </source>
</evidence>
<dbReference type="InterPro" id="IPR009199">
    <property type="entry name" value="PhoPQ-act_pathogen-rel_PqaA"/>
</dbReference>
<feature type="domain" description="Serine aminopeptidase S33" evidence="2">
    <location>
        <begin position="90"/>
        <end position="183"/>
    </location>
</feature>
<organism evidence="3 4">
    <name type="scientific">Clostridium neuense</name>
    <dbReference type="NCBI Taxonomy" id="1728934"/>
    <lineage>
        <taxon>Bacteria</taxon>
        <taxon>Bacillati</taxon>
        <taxon>Bacillota</taxon>
        <taxon>Clostridia</taxon>
        <taxon>Eubacteriales</taxon>
        <taxon>Clostridiaceae</taxon>
        <taxon>Clostridium</taxon>
    </lineage>
</organism>
<reference evidence="3 4" key="1">
    <citation type="submission" date="2024-11" db="EMBL/GenBank/DDBJ databases">
        <authorList>
            <person name="Heng Y.C."/>
            <person name="Lim A.C.H."/>
            <person name="Lee J.K.Y."/>
            <person name="Kittelmann S."/>
        </authorList>
    </citation>
    <scope>NUCLEOTIDE SEQUENCE [LARGE SCALE GENOMIC DNA]</scope>
    <source>
        <strain evidence="3 4">WILCCON 0114</strain>
    </source>
</reference>
<evidence type="ECO:0000256" key="1">
    <source>
        <dbReference type="SAM" id="Phobius"/>
    </source>
</evidence>
<dbReference type="InterPro" id="IPR022742">
    <property type="entry name" value="Hydrolase_4"/>
</dbReference>
<dbReference type="GO" id="GO:0016787">
    <property type="term" value="F:hydrolase activity"/>
    <property type="evidence" value="ECO:0007669"/>
    <property type="project" value="UniProtKB-KW"/>
</dbReference>
<sequence>MRIKKYAKRVILVLLLVIFVIVSSVGLYIGSIVYNQVCEIKFNKSSSVSYSNFKSTFDYERFNLLDKSDVTIQSNFGYKLSGTYIRNFAKTRNTIIIVHGITGSRWESMKYADMYIDLGYNVLIYDSRYHGTSGGKNISLGYFEKYDLDNCVKWVRKQNPNGIIGIHGESMGAATALLHSNMNIEEKYVSFYVVDCPFSDLPELFSDKLTEEMKNHGKLIANAVVFYSSVYAWYKAGFSLYSISPKKALDGVEVPIMFIHGADDDFIPPYMSLELYIEKKGPKYLYIAPNAGHAQSYLKNKDEYKAKVREFLIRNKIIDDKTDESKPVKMY</sequence>
<dbReference type="RefSeq" id="WP_406789816.1">
    <property type="nucleotide sequence ID" value="NZ_JBJIAA010000027.1"/>
</dbReference>
<comment type="caution">
    <text evidence="3">The sequence shown here is derived from an EMBL/GenBank/DDBJ whole genome shotgun (WGS) entry which is preliminary data.</text>
</comment>
<keyword evidence="1" id="KW-0812">Transmembrane</keyword>
<protein>
    <submittedName>
        <fullName evidence="3">Alpha/beta hydrolase</fullName>
    </submittedName>
</protein>
<dbReference type="InterPro" id="IPR029058">
    <property type="entry name" value="AB_hydrolase_fold"/>
</dbReference>
<gene>
    <name evidence="3" type="ORF">ACJDT4_22350</name>
</gene>
<keyword evidence="4" id="KW-1185">Reference proteome</keyword>
<dbReference type="EMBL" id="JBJIAA010000027">
    <property type="protein sequence ID" value="MFL0253150.1"/>
    <property type="molecule type" value="Genomic_DNA"/>
</dbReference>
<dbReference type="Pfam" id="PF10142">
    <property type="entry name" value="PhoPQ_related"/>
    <property type="match status" value="1"/>
</dbReference>
<keyword evidence="3" id="KW-0378">Hydrolase</keyword>